<protein>
    <submittedName>
        <fullName evidence="2">Uncharacterized protein</fullName>
    </submittedName>
</protein>
<feature type="transmembrane region" description="Helical" evidence="1">
    <location>
        <begin position="6"/>
        <end position="24"/>
    </location>
</feature>
<proteinExistence type="predicted"/>
<feature type="transmembrane region" description="Helical" evidence="1">
    <location>
        <begin position="243"/>
        <end position="263"/>
    </location>
</feature>
<evidence type="ECO:0000313" key="3">
    <source>
        <dbReference type="Proteomes" id="UP001211065"/>
    </source>
</evidence>
<organism evidence="2 3">
    <name type="scientific">Clydaea vesicula</name>
    <dbReference type="NCBI Taxonomy" id="447962"/>
    <lineage>
        <taxon>Eukaryota</taxon>
        <taxon>Fungi</taxon>
        <taxon>Fungi incertae sedis</taxon>
        <taxon>Chytridiomycota</taxon>
        <taxon>Chytridiomycota incertae sedis</taxon>
        <taxon>Chytridiomycetes</taxon>
        <taxon>Lobulomycetales</taxon>
        <taxon>Lobulomycetaceae</taxon>
        <taxon>Clydaea</taxon>
    </lineage>
</organism>
<feature type="transmembrane region" description="Helical" evidence="1">
    <location>
        <begin position="98"/>
        <end position="121"/>
    </location>
</feature>
<dbReference type="Proteomes" id="UP001211065">
    <property type="component" value="Unassembled WGS sequence"/>
</dbReference>
<evidence type="ECO:0000256" key="1">
    <source>
        <dbReference type="SAM" id="Phobius"/>
    </source>
</evidence>
<accession>A0AAD5U6X0</accession>
<reference evidence="2" key="1">
    <citation type="submission" date="2020-05" db="EMBL/GenBank/DDBJ databases">
        <title>Phylogenomic resolution of chytrid fungi.</title>
        <authorList>
            <person name="Stajich J.E."/>
            <person name="Amses K."/>
            <person name="Simmons R."/>
            <person name="Seto K."/>
            <person name="Myers J."/>
            <person name="Bonds A."/>
            <person name="Quandt C.A."/>
            <person name="Barry K."/>
            <person name="Liu P."/>
            <person name="Grigoriev I."/>
            <person name="Longcore J.E."/>
            <person name="James T.Y."/>
        </authorList>
    </citation>
    <scope>NUCLEOTIDE SEQUENCE</scope>
    <source>
        <strain evidence="2">JEL0476</strain>
    </source>
</reference>
<evidence type="ECO:0000313" key="2">
    <source>
        <dbReference type="EMBL" id="KAJ3226635.1"/>
    </source>
</evidence>
<keyword evidence="1" id="KW-0472">Membrane</keyword>
<dbReference type="EMBL" id="JADGJW010000032">
    <property type="protein sequence ID" value="KAJ3226635.1"/>
    <property type="molecule type" value="Genomic_DNA"/>
</dbReference>
<comment type="caution">
    <text evidence="2">The sequence shown here is derived from an EMBL/GenBank/DDBJ whole genome shotgun (WGS) entry which is preliminary data.</text>
</comment>
<feature type="transmembrane region" description="Helical" evidence="1">
    <location>
        <begin position="174"/>
        <end position="197"/>
    </location>
</feature>
<keyword evidence="1" id="KW-0812">Transmembrane</keyword>
<sequence>MFEITAIRVVSFILTSIVVLLSTYRIYFKTLCCIQKKKKIKSTQLLYTYFISVFVLISHALGLVLQTKNFEVEDSYASLPAASAFEKRLLLINKDFDFYLEVTITSIYWIAATLIIFMDIFRYKKMILPSSGVITCNFIKCSTLLLVLAGNFASIYTSTQIREKIITAKSYEEFWQSFVIASFMAMVLTFSVGDFVLGVNMVKIVLGDGSRKNAHYRFLVSTVVLDLAVGTIGILYLDLATVHIASTIGGLHFLITTFFLDLLSHYKNIQKSDTKKKNIQSLKKNHVAQVTQLSEVVWNSKEQDQSYAASSSTDDVKYTLKLSEGTTTH</sequence>
<name>A0AAD5U6X0_9FUNG</name>
<keyword evidence="3" id="KW-1185">Reference proteome</keyword>
<dbReference type="AlphaFoldDB" id="A0AAD5U6X0"/>
<feature type="transmembrane region" description="Helical" evidence="1">
    <location>
        <begin position="133"/>
        <end position="154"/>
    </location>
</feature>
<gene>
    <name evidence="2" type="ORF">HK099_004516</name>
</gene>
<keyword evidence="1" id="KW-1133">Transmembrane helix</keyword>
<feature type="transmembrane region" description="Helical" evidence="1">
    <location>
        <begin position="45"/>
        <end position="65"/>
    </location>
</feature>
<feature type="transmembrane region" description="Helical" evidence="1">
    <location>
        <begin position="218"/>
        <end position="237"/>
    </location>
</feature>